<keyword evidence="1" id="KW-0812">Transmembrane</keyword>
<evidence type="ECO:0000256" key="1">
    <source>
        <dbReference type="SAM" id="Phobius"/>
    </source>
</evidence>
<feature type="transmembrane region" description="Helical" evidence="1">
    <location>
        <begin position="30"/>
        <end position="52"/>
    </location>
</feature>
<keyword evidence="1" id="KW-0472">Membrane</keyword>
<name>A0ABS3XKM9_9ACTN</name>
<gene>
    <name evidence="2" type="ORF">ITI46_30575</name>
</gene>
<organism evidence="2 3">
    <name type="scientific">Streptomyces oryzae</name>
    <dbReference type="NCBI Taxonomy" id="1434886"/>
    <lineage>
        <taxon>Bacteria</taxon>
        <taxon>Bacillati</taxon>
        <taxon>Actinomycetota</taxon>
        <taxon>Actinomycetes</taxon>
        <taxon>Kitasatosporales</taxon>
        <taxon>Streptomycetaceae</taxon>
        <taxon>Streptomyces</taxon>
    </lineage>
</organism>
<keyword evidence="3" id="KW-1185">Reference proteome</keyword>
<dbReference type="EMBL" id="JADKMA010000235">
    <property type="protein sequence ID" value="MBO8195959.1"/>
    <property type="molecule type" value="Genomic_DNA"/>
</dbReference>
<proteinExistence type="predicted"/>
<evidence type="ECO:0000313" key="3">
    <source>
        <dbReference type="Proteomes" id="UP001519064"/>
    </source>
</evidence>
<accession>A0ABS3XKM9</accession>
<protein>
    <submittedName>
        <fullName evidence="2">Uncharacterized protein</fullName>
    </submittedName>
</protein>
<dbReference type="RefSeq" id="WP_209243172.1">
    <property type="nucleotide sequence ID" value="NZ_JADKMA010000235.1"/>
</dbReference>
<keyword evidence="1" id="KW-1133">Transmembrane helix</keyword>
<sequence length="93" mass="9927">MTVESHVPQLLLADLSPYQPTAAADNLLSWLAWGATAAGVFGLIVVGLQLTLQLRRGEMGEGAMYFRGFFIIVLASVIATTAGPIVEFFGPYP</sequence>
<comment type="caution">
    <text evidence="2">The sequence shown here is derived from an EMBL/GenBank/DDBJ whole genome shotgun (WGS) entry which is preliminary data.</text>
</comment>
<feature type="transmembrane region" description="Helical" evidence="1">
    <location>
        <begin position="64"/>
        <end position="86"/>
    </location>
</feature>
<dbReference type="Proteomes" id="UP001519064">
    <property type="component" value="Unassembled WGS sequence"/>
</dbReference>
<evidence type="ECO:0000313" key="2">
    <source>
        <dbReference type="EMBL" id="MBO8195959.1"/>
    </source>
</evidence>
<reference evidence="2 3" key="1">
    <citation type="submission" date="2020-11" db="EMBL/GenBank/DDBJ databases">
        <title>Streptomyces spirodelae sp. nov., isolated from duckweed.</title>
        <authorList>
            <person name="Saimee Y."/>
            <person name="Duangmal K."/>
        </authorList>
    </citation>
    <scope>NUCLEOTIDE SEQUENCE [LARGE SCALE GENOMIC DNA]</scope>
    <source>
        <strain evidence="2 3">S16-07</strain>
    </source>
</reference>